<protein>
    <submittedName>
        <fullName evidence="2">Uncharacterized protein</fullName>
    </submittedName>
</protein>
<dbReference type="EMBL" id="LR746280">
    <property type="protein sequence ID" value="CAA7410300.1"/>
    <property type="molecule type" value="Genomic_DNA"/>
</dbReference>
<sequence length="23" mass="2531">MSWSSFFVPVNRSCPSIISCIIG</sequence>
<proteinExistence type="predicted"/>
<dbReference type="AlphaFoldDB" id="A0A7I8LKH0"/>
<reference evidence="2" key="1">
    <citation type="submission" date="2020-02" db="EMBL/GenBank/DDBJ databases">
        <authorList>
            <person name="Scholz U."/>
            <person name="Mascher M."/>
            <person name="Fiebig A."/>
        </authorList>
    </citation>
    <scope>NUCLEOTIDE SEQUENCE</scope>
</reference>
<evidence type="ECO:0000313" key="3">
    <source>
        <dbReference type="Proteomes" id="UP000663760"/>
    </source>
</evidence>
<organism evidence="2 3">
    <name type="scientific">Spirodela intermedia</name>
    <name type="common">Intermediate duckweed</name>
    <dbReference type="NCBI Taxonomy" id="51605"/>
    <lineage>
        <taxon>Eukaryota</taxon>
        <taxon>Viridiplantae</taxon>
        <taxon>Streptophyta</taxon>
        <taxon>Embryophyta</taxon>
        <taxon>Tracheophyta</taxon>
        <taxon>Spermatophyta</taxon>
        <taxon>Magnoliopsida</taxon>
        <taxon>Liliopsida</taxon>
        <taxon>Araceae</taxon>
        <taxon>Lemnoideae</taxon>
        <taxon>Spirodela</taxon>
    </lineage>
</organism>
<dbReference type="Proteomes" id="UP000663760">
    <property type="component" value="Chromosome 17"/>
</dbReference>
<evidence type="ECO:0000313" key="1">
    <source>
        <dbReference type="EMBL" id="CAA2634033.1"/>
    </source>
</evidence>
<accession>A0A7I8LKH0</accession>
<keyword evidence="3" id="KW-1185">Reference proteome</keyword>
<dbReference type="EMBL" id="LR743604">
    <property type="protein sequence ID" value="CAA2634033.1"/>
    <property type="molecule type" value="Genomic_DNA"/>
</dbReference>
<name>A0A7I8LKH0_SPIIN</name>
<gene>
    <name evidence="1" type="ORF">SI7747_17019501</name>
    <name evidence="2" type="ORF">SI8410_17020978</name>
</gene>
<evidence type="ECO:0000313" key="2">
    <source>
        <dbReference type="EMBL" id="CAA7410300.1"/>
    </source>
</evidence>